<sequence length="59" mass="6520">VEHQTHIRGMWDQEYDRANPEQDQEAQVAAFARQLEADLLGPDQQYFTAPGGSSSQGGS</sequence>
<accession>A0A392W583</accession>
<feature type="non-terminal residue" evidence="2">
    <location>
        <position position="1"/>
    </location>
</feature>
<name>A0A392W583_9FABA</name>
<proteinExistence type="predicted"/>
<evidence type="ECO:0000313" key="2">
    <source>
        <dbReference type="EMBL" id="MCI95556.1"/>
    </source>
</evidence>
<dbReference type="Proteomes" id="UP000265520">
    <property type="component" value="Unassembled WGS sequence"/>
</dbReference>
<evidence type="ECO:0000256" key="1">
    <source>
        <dbReference type="SAM" id="MobiDB-lite"/>
    </source>
</evidence>
<feature type="compositionally biased region" description="Basic and acidic residues" evidence="1">
    <location>
        <begin position="1"/>
        <end position="20"/>
    </location>
</feature>
<evidence type="ECO:0000313" key="3">
    <source>
        <dbReference type="Proteomes" id="UP000265520"/>
    </source>
</evidence>
<protein>
    <submittedName>
        <fullName evidence="2">Uncharacterized protein</fullName>
    </submittedName>
</protein>
<reference evidence="2 3" key="1">
    <citation type="journal article" date="2018" name="Front. Plant Sci.">
        <title>Red Clover (Trifolium pratense) and Zigzag Clover (T. medium) - A Picture of Genomic Similarities and Differences.</title>
        <authorList>
            <person name="Dluhosova J."/>
            <person name="Istvanek J."/>
            <person name="Nedelnik J."/>
            <person name="Repkova J."/>
        </authorList>
    </citation>
    <scope>NUCLEOTIDE SEQUENCE [LARGE SCALE GENOMIC DNA]</scope>
    <source>
        <strain evidence="3">cv. 10/8</strain>
        <tissue evidence="2">Leaf</tissue>
    </source>
</reference>
<keyword evidence="3" id="KW-1185">Reference proteome</keyword>
<comment type="caution">
    <text evidence="2">The sequence shown here is derived from an EMBL/GenBank/DDBJ whole genome shotgun (WGS) entry which is preliminary data.</text>
</comment>
<dbReference type="EMBL" id="LXQA011390348">
    <property type="protein sequence ID" value="MCI95556.1"/>
    <property type="molecule type" value="Genomic_DNA"/>
</dbReference>
<organism evidence="2 3">
    <name type="scientific">Trifolium medium</name>
    <dbReference type="NCBI Taxonomy" id="97028"/>
    <lineage>
        <taxon>Eukaryota</taxon>
        <taxon>Viridiplantae</taxon>
        <taxon>Streptophyta</taxon>
        <taxon>Embryophyta</taxon>
        <taxon>Tracheophyta</taxon>
        <taxon>Spermatophyta</taxon>
        <taxon>Magnoliopsida</taxon>
        <taxon>eudicotyledons</taxon>
        <taxon>Gunneridae</taxon>
        <taxon>Pentapetalae</taxon>
        <taxon>rosids</taxon>
        <taxon>fabids</taxon>
        <taxon>Fabales</taxon>
        <taxon>Fabaceae</taxon>
        <taxon>Papilionoideae</taxon>
        <taxon>50 kb inversion clade</taxon>
        <taxon>NPAAA clade</taxon>
        <taxon>Hologalegina</taxon>
        <taxon>IRL clade</taxon>
        <taxon>Trifolieae</taxon>
        <taxon>Trifolium</taxon>
    </lineage>
</organism>
<dbReference type="AlphaFoldDB" id="A0A392W583"/>
<feature type="region of interest" description="Disordered" evidence="1">
    <location>
        <begin position="1"/>
        <end position="24"/>
    </location>
</feature>